<evidence type="ECO:0000313" key="2">
    <source>
        <dbReference type="Proteomes" id="UP001230649"/>
    </source>
</evidence>
<evidence type="ECO:0000313" key="1">
    <source>
        <dbReference type="EMBL" id="KAJ9108652.1"/>
    </source>
</evidence>
<proteinExistence type="predicted"/>
<protein>
    <submittedName>
        <fullName evidence="1">Uncharacterized protein</fullName>
    </submittedName>
</protein>
<keyword evidence="2" id="KW-1185">Reference proteome</keyword>
<dbReference type="EMBL" id="JASBWS010000030">
    <property type="protein sequence ID" value="KAJ9108652.1"/>
    <property type="molecule type" value="Genomic_DNA"/>
</dbReference>
<sequence>MPTITVNKAELYTRLGREYTTEEFDELCFQFGIELDEDTTEQVEAAKKSGKKLEEGETEAQLKIEIPANRYDLLCLEGLSRGLRMFLGQTAPPVYHTTTPASPVECIVDSSVQSIRPLFASAILRLKQPFSEGAYKSFIDLQDKLHMNLCRQRKLVAIGTHDLDTIEAPFRYMAKDPKEIKFAPLNKDQEYTAEELMTTDRHLAKYLPIIRDAPAYPIIYDAKDRVLSMPPIINSQHSKITMQTRNIFIDVTATDQTKIDIVVSIIVAMFSEYCQVPFEVEPVRITYPDGTSRLSPDMTPRATTASVSYINAALGLSLSSTEICTYLTRMSLLATPSAQDPQETLDIQIPPTRPDVLHECDIMEDVGIAFGFNNLPKGLPNTNTVAKPLPINKLGDILRRECALSGWVEVLPLILCSHDENFAHLNRKDGNPAAIKLLNPATQEFQIVRTSLVPGLLKTLRENKALALPLRIFEVSDIAVQDAREERMCRNYRHLGAAYTDKKGGFEVVHGLLDRVMQMLEVPFIGSLTPEAFAKASYGYYIREAQGMFMSSAPRFTKLTNSLVDEMYFPGRAATIHYRPRPSTAQPEKTESALETVAQALKDALPTSASSQESSSDMVIGSLGILHPSVLENFSLVNPCSVLEINVEPFL</sequence>
<gene>
    <name evidence="1" type="ORF">QFC20_003351</name>
</gene>
<organism evidence="1 2">
    <name type="scientific">Naganishia adeliensis</name>
    <dbReference type="NCBI Taxonomy" id="92952"/>
    <lineage>
        <taxon>Eukaryota</taxon>
        <taxon>Fungi</taxon>
        <taxon>Dikarya</taxon>
        <taxon>Basidiomycota</taxon>
        <taxon>Agaricomycotina</taxon>
        <taxon>Tremellomycetes</taxon>
        <taxon>Filobasidiales</taxon>
        <taxon>Filobasidiaceae</taxon>
        <taxon>Naganishia</taxon>
    </lineage>
</organism>
<name>A0ACC2WAJ1_9TREE</name>
<comment type="caution">
    <text evidence="1">The sequence shown here is derived from an EMBL/GenBank/DDBJ whole genome shotgun (WGS) entry which is preliminary data.</text>
</comment>
<dbReference type="Proteomes" id="UP001230649">
    <property type="component" value="Unassembled WGS sequence"/>
</dbReference>
<accession>A0ACC2WAJ1</accession>
<reference evidence="1" key="1">
    <citation type="submission" date="2023-04" db="EMBL/GenBank/DDBJ databases">
        <title>Draft Genome sequencing of Naganishia species isolated from polar environments using Oxford Nanopore Technology.</title>
        <authorList>
            <person name="Leo P."/>
            <person name="Venkateswaran K."/>
        </authorList>
    </citation>
    <scope>NUCLEOTIDE SEQUENCE</scope>
    <source>
        <strain evidence="1">MNA-CCFEE 5262</strain>
    </source>
</reference>